<organism evidence="1 2">
    <name type="scientific">Gardnerella vaginalis</name>
    <dbReference type="NCBI Taxonomy" id="2702"/>
    <lineage>
        <taxon>Bacteria</taxon>
        <taxon>Bacillati</taxon>
        <taxon>Actinomycetota</taxon>
        <taxon>Actinomycetes</taxon>
        <taxon>Bifidobacteriales</taxon>
        <taxon>Bifidobacteriaceae</taxon>
        <taxon>Gardnerella</taxon>
    </lineage>
</organism>
<name>A0A135Z511_GARVA</name>
<evidence type="ECO:0000313" key="1">
    <source>
        <dbReference type="EMBL" id="KXI16693.1"/>
    </source>
</evidence>
<comment type="caution">
    <text evidence="1">The sequence shown here is derived from an EMBL/GenBank/DDBJ whole genome shotgun (WGS) entry which is preliminary data.</text>
</comment>
<proteinExistence type="predicted"/>
<sequence>PPPVAKNQEKVQLFIKIKVIKKYYLEIKKHKNLYKIRHILID</sequence>
<protein>
    <submittedName>
        <fullName evidence="1">Uncharacterized protein</fullName>
    </submittedName>
</protein>
<dbReference type="Proteomes" id="UP000070505">
    <property type="component" value="Unassembled WGS sequence"/>
</dbReference>
<dbReference type="AlphaFoldDB" id="A0A135Z511"/>
<gene>
    <name evidence="1" type="ORF">HMPREF3230_00962</name>
</gene>
<dbReference type="PATRIC" id="fig|2702.101.peg.943"/>
<accession>A0A135Z511</accession>
<feature type="non-terminal residue" evidence="1">
    <location>
        <position position="1"/>
    </location>
</feature>
<reference evidence="1 2" key="1">
    <citation type="submission" date="2016-02" db="EMBL/GenBank/DDBJ databases">
        <authorList>
            <person name="Wen L."/>
            <person name="He K."/>
            <person name="Yang H."/>
        </authorList>
    </citation>
    <scope>NUCLEOTIDE SEQUENCE [LARGE SCALE GENOMIC DNA]</scope>
    <source>
        <strain evidence="1 2">CMW7778B</strain>
    </source>
</reference>
<dbReference type="EMBL" id="LSRC01000039">
    <property type="protein sequence ID" value="KXI16693.1"/>
    <property type="molecule type" value="Genomic_DNA"/>
</dbReference>
<evidence type="ECO:0000313" key="2">
    <source>
        <dbReference type="Proteomes" id="UP000070505"/>
    </source>
</evidence>